<feature type="domain" description="Gram-positive pilin subunit D1 N-terminal" evidence="3">
    <location>
        <begin position="32"/>
        <end position="230"/>
    </location>
</feature>
<keyword evidence="2" id="KW-1133">Transmembrane helix</keyword>
<feature type="compositionally biased region" description="Polar residues" evidence="1">
    <location>
        <begin position="372"/>
        <end position="382"/>
    </location>
</feature>
<evidence type="ECO:0000313" key="5">
    <source>
        <dbReference type="EMBL" id="MEO1780885.1"/>
    </source>
</evidence>
<accession>A0ABV0EYJ5</accession>
<evidence type="ECO:0008006" key="7">
    <source>
        <dbReference type="Google" id="ProtNLM"/>
    </source>
</evidence>
<dbReference type="InterPro" id="IPR013783">
    <property type="entry name" value="Ig-like_fold"/>
</dbReference>
<feature type="domain" description="SpaA-like prealbumin fold" evidence="4">
    <location>
        <begin position="240"/>
        <end position="340"/>
    </location>
</feature>
<dbReference type="RefSeq" id="WP_161870516.1">
    <property type="nucleotide sequence ID" value="NZ_MAEI02000001.1"/>
</dbReference>
<comment type="caution">
    <text evidence="5">The sequence shown here is derived from an EMBL/GenBank/DDBJ whole genome shotgun (WGS) entry which is preliminary data.</text>
</comment>
<evidence type="ECO:0000259" key="3">
    <source>
        <dbReference type="Pfam" id="PF16555"/>
    </source>
</evidence>
<dbReference type="InterPro" id="IPR032364">
    <property type="entry name" value="GramPos_pilinD1_N"/>
</dbReference>
<reference evidence="5 6" key="2">
    <citation type="submission" date="2024-02" db="EMBL/GenBank/DDBJ databases">
        <title>The Genome Sequence of Enterococcus diestrammenae JM9A.</title>
        <authorList>
            <person name="Earl A."/>
            <person name="Manson A."/>
            <person name="Gilmore M."/>
            <person name="Sanders J."/>
            <person name="Shea T."/>
            <person name="Howe W."/>
            <person name="Livny J."/>
            <person name="Cuomo C."/>
            <person name="Neafsey D."/>
            <person name="Birren B."/>
        </authorList>
    </citation>
    <scope>NUCLEOTIDE SEQUENCE [LARGE SCALE GENOMIC DNA]</scope>
    <source>
        <strain evidence="5 6">JM9A</strain>
    </source>
</reference>
<dbReference type="Pfam" id="PF17802">
    <property type="entry name" value="SpaA"/>
    <property type="match status" value="1"/>
</dbReference>
<dbReference type="Gene3D" id="2.60.40.10">
    <property type="entry name" value="Immunoglobulins"/>
    <property type="match status" value="2"/>
</dbReference>
<dbReference type="EMBL" id="MAEI02000001">
    <property type="protein sequence ID" value="MEO1780885.1"/>
    <property type="molecule type" value="Genomic_DNA"/>
</dbReference>
<feature type="region of interest" description="Disordered" evidence="1">
    <location>
        <begin position="372"/>
        <end position="430"/>
    </location>
</feature>
<feature type="transmembrane region" description="Helical" evidence="2">
    <location>
        <begin position="437"/>
        <end position="454"/>
    </location>
</feature>
<keyword evidence="2" id="KW-0812">Transmembrane</keyword>
<feature type="compositionally biased region" description="Low complexity" evidence="1">
    <location>
        <begin position="404"/>
        <end position="420"/>
    </location>
</feature>
<evidence type="ECO:0000256" key="1">
    <source>
        <dbReference type="SAM" id="MobiDB-lite"/>
    </source>
</evidence>
<keyword evidence="2" id="KW-0472">Membrane</keyword>
<reference evidence="6" key="1">
    <citation type="submission" date="2016-06" db="EMBL/GenBank/DDBJ databases">
        <title>Four novel species of enterococci isolated from chicken manure.</title>
        <authorList>
            <person name="Van Tyne D."/>
        </authorList>
    </citation>
    <scope>NUCLEOTIDE SEQUENCE [LARGE SCALE GENOMIC DNA]</scope>
    <source>
        <strain evidence="6">JM9A</strain>
    </source>
</reference>
<dbReference type="Pfam" id="PF16555">
    <property type="entry name" value="GramPos_pilinD1"/>
    <property type="match status" value="1"/>
</dbReference>
<name>A0ABV0EYJ5_9ENTE</name>
<sequence>MKILRSIILVLLLVPVFLSLLTVVQGEEQNEVVEVYLHKRLFRDWQWRETQPDAVNQWHYDNQGTQLPDMQQTLTDELLSDPSLPLNGAIFKVYDFTPEYQKALAAGQTPVTFAQDFADRTYALEQIQALHKVPLTNPEATGSTEAATSFITARTGVPDESGTPQPHDGIIHLQLAPTQAGLASAYLILETGLATTVSVDLTQKAFPLMLTFPLAVETEGQALHLYPKNVSYLRSPYFYKVDAQLKAQAPLTGAKFVLYRQTADKKEYLAEETTTTGENTWVTKMAASPLSDARLAVFASDQTGLVDTDSHFLPAGTYYFEEVQAPTGYQLSAASKEIPVVIPPTWDTLVTVNGQVMAERIAGEIPLRAQESKTPQVINSKTAPPIKPDTTLLPITPLPPTPSTPVTSPTPVTATPVSLPDTKGQSPLLPRTGSTKTGFWLIGLSLIITAIALWKHRLRKGQ</sequence>
<gene>
    <name evidence="5" type="ORF">BAU18_000463</name>
</gene>
<organism evidence="5 6">
    <name type="scientific">Enterococcus diestrammenae</name>
    <dbReference type="NCBI Taxonomy" id="1155073"/>
    <lineage>
        <taxon>Bacteria</taxon>
        <taxon>Bacillati</taxon>
        <taxon>Bacillota</taxon>
        <taxon>Bacilli</taxon>
        <taxon>Lactobacillales</taxon>
        <taxon>Enterococcaceae</taxon>
        <taxon>Enterococcus</taxon>
    </lineage>
</organism>
<evidence type="ECO:0000256" key="2">
    <source>
        <dbReference type="SAM" id="Phobius"/>
    </source>
</evidence>
<dbReference type="InterPro" id="IPR041033">
    <property type="entry name" value="SpaA_PFL_dom_1"/>
</dbReference>
<protein>
    <recommendedName>
        <fullName evidence="7">Gram-positive cocci surface proteins LPxTG domain-containing protein</fullName>
    </recommendedName>
</protein>
<keyword evidence="6" id="KW-1185">Reference proteome</keyword>
<dbReference type="Proteomes" id="UP001429357">
    <property type="component" value="Unassembled WGS sequence"/>
</dbReference>
<evidence type="ECO:0000259" key="4">
    <source>
        <dbReference type="Pfam" id="PF17802"/>
    </source>
</evidence>
<proteinExistence type="predicted"/>
<evidence type="ECO:0000313" key="6">
    <source>
        <dbReference type="Proteomes" id="UP001429357"/>
    </source>
</evidence>